<dbReference type="GO" id="GO:0003729">
    <property type="term" value="F:mRNA binding"/>
    <property type="evidence" value="ECO:0000318"/>
    <property type="project" value="GO_Central"/>
</dbReference>
<dbReference type="PROSITE" id="PS50102">
    <property type="entry name" value="RRM"/>
    <property type="match status" value="1"/>
</dbReference>
<dbReference type="InterPro" id="IPR000504">
    <property type="entry name" value="RRM_dom"/>
</dbReference>
<keyword evidence="1 2" id="KW-0694">RNA-binding</keyword>
<dbReference type="InterPro" id="IPR048289">
    <property type="entry name" value="RRM2_NsCP33-like"/>
</dbReference>
<dbReference type="PANTHER" id="PTHR48028:SF2">
    <property type="entry name" value="GLYCINE-RICH RNA-BINDING PROTEIN RZ1A"/>
    <property type="match status" value="1"/>
</dbReference>
<dbReference type="SMART" id="SM00360">
    <property type="entry name" value="RRM"/>
    <property type="match status" value="1"/>
</dbReference>
<dbReference type="Gene3D" id="3.30.70.330">
    <property type="match status" value="1"/>
</dbReference>
<feature type="domain" description="RRM" evidence="5">
    <location>
        <begin position="58"/>
        <end position="136"/>
    </location>
</feature>
<dbReference type="SUPFAM" id="SSF54928">
    <property type="entry name" value="RNA-binding domain, RBD"/>
    <property type="match status" value="1"/>
</dbReference>
<evidence type="ECO:0000256" key="3">
    <source>
        <dbReference type="SAM" id="MobiDB-lite"/>
    </source>
</evidence>
<keyword evidence="7" id="KW-1185">Reference proteome</keyword>
<dbReference type="CDD" id="cd21608">
    <property type="entry name" value="RRM2_NsCP33_like"/>
    <property type="match status" value="1"/>
</dbReference>
<dbReference type="GO" id="GO:0009631">
    <property type="term" value="P:cold acclimation"/>
    <property type="evidence" value="ECO:0000318"/>
    <property type="project" value="GO_Central"/>
</dbReference>
<evidence type="ECO:0000256" key="2">
    <source>
        <dbReference type="PROSITE-ProRule" id="PRU00176"/>
    </source>
</evidence>
<feature type="transmembrane region" description="Helical" evidence="4">
    <location>
        <begin position="182"/>
        <end position="205"/>
    </location>
</feature>
<proteinExistence type="predicted"/>
<feature type="compositionally biased region" description="Basic and acidic residues" evidence="3">
    <location>
        <begin position="141"/>
        <end position="158"/>
    </location>
</feature>
<dbReference type="InterPro" id="IPR035979">
    <property type="entry name" value="RBD_domain_sf"/>
</dbReference>
<keyword evidence="4" id="KW-0812">Transmembrane</keyword>
<keyword evidence="4" id="KW-1133">Transmembrane helix</keyword>
<accession>U5D1H6</accession>
<keyword evidence="4" id="KW-0472">Membrane</keyword>
<protein>
    <recommendedName>
        <fullName evidence="5">RRM domain-containing protein</fullName>
    </recommendedName>
</protein>
<dbReference type="Proteomes" id="UP000017836">
    <property type="component" value="Unassembled WGS sequence"/>
</dbReference>
<evidence type="ECO:0000256" key="4">
    <source>
        <dbReference type="SAM" id="Phobius"/>
    </source>
</evidence>
<gene>
    <name evidence="6" type="ORF">AMTR_s00030p00132070</name>
</gene>
<feature type="region of interest" description="Disordered" evidence="3">
    <location>
        <begin position="133"/>
        <end position="159"/>
    </location>
</feature>
<evidence type="ECO:0000313" key="7">
    <source>
        <dbReference type="Proteomes" id="UP000017836"/>
    </source>
</evidence>
<dbReference type="AlphaFoldDB" id="U5D1H6"/>
<dbReference type="eggNOG" id="KOG0118">
    <property type="taxonomic scope" value="Eukaryota"/>
</dbReference>
<dbReference type="InterPro" id="IPR012677">
    <property type="entry name" value="Nucleotide-bd_a/b_plait_sf"/>
</dbReference>
<dbReference type="Gramene" id="ERN16065">
    <property type="protein sequence ID" value="ERN16065"/>
    <property type="gene ID" value="AMTR_s00030p00132070"/>
</dbReference>
<dbReference type="Pfam" id="PF00076">
    <property type="entry name" value="RRM_1"/>
    <property type="match status" value="1"/>
</dbReference>
<dbReference type="STRING" id="13333.U5D1H6"/>
<evidence type="ECO:0000256" key="1">
    <source>
        <dbReference type="ARBA" id="ARBA00022884"/>
    </source>
</evidence>
<dbReference type="PANTHER" id="PTHR48028">
    <property type="entry name" value="GLYCINE-RICH RNA-BINDING PROTEIN RZ1A"/>
    <property type="match status" value="1"/>
</dbReference>
<name>U5D1H6_AMBTC</name>
<dbReference type="EMBL" id="KI392485">
    <property type="protein sequence ID" value="ERN16065.1"/>
    <property type="molecule type" value="Genomic_DNA"/>
</dbReference>
<evidence type="ECO:0000313" key="6">
    <source>
        <dbReference type="EMBL" id="ERN16065.1"/>
    </source>
</evidence>
<evidence type="ECO:0000259" key="5">
    <source>
        <dbReference type="PROSITE" id="PS50102"/>
    </source>
</evidence>
<reference evidence="7" key="1">
    <citation type="journal article" date="2013" name="Science">
        <title>The Amborella genome and the evolution of flowering plants.</title>
        <authorList>
            <consortium name="Amborella Genome Project"/>
        </authorList>
    </citation>
    <scope>NUCLEOTIDE SEQUENCE [LARGE SCALE GENOMIC DNA]</scope>
</reference>
<dbReference type="InterPro" id="IPR051106">
    <property type="entry name" value="RNA-bind/splicing_reg"/>
</dbReference>
<dbReference type="HOGENOM" id="CLU_1241597_0_0_1"/>
<sequence length="223" mass="25091">MDHKVDIRKSTVSVNIEEELLHVNLRRSNLADISNIEEKNIEEGLAVAICDMGEAMEYRCFIGGLSWSTSDRGLREAFEKFGHLVDAKVVVDRYSGRSRGFGFVTFDDEKCMEEAINTMHGLEIDGRAITVDKAQPQGGSGRDRDGDRDRDRGGRDRGYGGSWCMGSTLPISWRQFLLPKSWSLSLLQACEVYILVLFVLLLSLLEKRLLFVFRSLGLGSCME</sequence>
<organism evidence="6 7">
    <name type="scientific">Amborella trichopoda</name>
    <dbReference type="NCBI Taxonomy" id="13333"/>
    <lineage>
        <taxon>Eukaryota</taxon>
        <taxon>Viridiplantae</taxon>
        <taxon>Streptophyta</taxon>
        <taxon>Embryophyta</taxon>
        <taxon>Tracheophyta</taxon>
        <taxon>Spermatophyta</taxon>
        <taxon>Magnoliopsida</taxon>
        <taxon>Amborellales</taxon>
        <taxon>Amborellaceae</taxon>
        <taxon>Amborella</taxon>
    </lineage>
</organism>